<accession>E4Y8A7</accession>
<proteinExistence type="predicted"/>
<protein>
    <submittedName>
        <fullName evidence="1">Uncharacterized protein</fullName>
    </submittedName>
</protein>
<reference evidence="1" key="1">
    <citation type="journal article" date="2010" name="Science">
        <title>Plasticity of animal genome architecture unmasked by rapid evolution of a pelagic tunicate.</title>
        <authorList>
            <person name="Denoeud F."/>
            <person name="Henriet S."/>
            <person name="Mungpakdee S."/>
            <person name="Aury J.M."/>
            <person name="Da Silva C."/>
            <person name="Brinkmann H."/>
            <person name="Mikhaleva J."/>
            <person name="Olsen L.C."/>
            <person name="Jubin C."/>
            <person name="Canestro C."/>
            <person name="Bouquet J.M."/>
            <person name="Danks G."/>
            <person name="Poulain J."/>
            <person name="Campsteijn C."/>
            <person name="Adamski M."/>
            <person name="Cross I."/>
            <person name="Yadetie F."/>
            <person name="Muffato M."/>
            <person name="Louis A."/>
            <person name="Butcher S."/>
            <person name="Tsagkogeorga G."/>
            <person name="Konrad A."/>
            <person name="Singh S."/>
            <person name="Jensen M.F."/>
            <person name="Cong E.H."/>
            <person name="Eikeseth-Otteraa H."/>
            <person name="Noel B."/>
            <person name="Anthouard V."/>
            <person name="Porcel B.M."/>
            <person name="Kachouri-Lafond R."/>
            <person name="Nishino A."/>
            <person name="Ugolini M."/>
            <person name="Chourrout P."/>
            <person name="Nishida H."/>
            <person name="Aasland R."/>
            <person name="Huzurbazar S."/>
            <person name="Westhof E."/>
            <person name="Delsuc F."/>
            <person name="Lehrach H."/>
            <person name="Reinhardt R."/>
            <person name="Weissenbach J."/>
            <person name="Roy S.W."/>
            <person name="Artiguenave F."/>
            <person name="Postlethwait J.H."/>
            <person name="Manak J.R."/>
            <person name="Thompson E.M."/>
            <person name="Jaillon O."/>
            <person name="Du Pasquier L."/>
            <person name="Boudinot P."/>
            <person name="Liberles D.A."/>
            <person name="Volff J.N."/>
            <person name="Philippe H."/>
            <person name="Lenhard B."/>
            <person name="Roest Crollius H."/>
            <person name="Wincker P."/>
            <person name="Chourrout D."/>
        </authorList>
    </citation>
    <scope>NUCLEOTIDE SEQUENCE [LARGE SCALE GENOMIC DNA]</scope>
</reference>
<organism evidence="1">
    <name type="scientific">Oikopleura dioica</name>
    <name type="common">Tunicate</name>
    <dbReference type="NCBI Taxonomy" id="34765"/>
    <lineage>
        <taxon>Eukaryota</taxon>
        <taxon>Metazoa</taxon>
        <taxon>Chordata</taxon>
        <taxon>Tunicata</taxon>
        <taxon>Appendicularia</taxon>
        <taxon>Copelata</taxon>
        <taxon>Oikopleuridae</taxon>
        <taxon>Oikopleura</taxon>
    </lineage>
</organism>
<dbReference type="AlphaFoldDB" id="E4Y8A7"/>
<sequence length="61" mass="6769">MRIFSLLSSLISAGISLIGLSRSFRTFSILQLKSACGNSSKELNERFRYTRLLSSGLSLIK</sequence>
<dbReference type="Proteomes" id="UP000011014">
    <property type="component" value="Unassembled WGS sequence"/>
</dbReference>
<evidence type="ECO:0000313" key="1">
    <source>
        <dbReference type="EMBL" id="CBY31857.1"/>
    </source>
</evidence>
<gene>
    <name evidence="1" type="ORF">GSOID_T00029074001</name>
</gene>
<dbReference type="EMBL" id="FN654319">
    <property type="protein sequence ID" value="CBY31857.1"/>
    <property type="molecule type" value="Genomic_DNA"/>
</dbReference>
<name>E4Y8A7_OIKDI</name>